<dbReference type="Pfam" id="PF19141">
    <property type="entry name" value="DUF5824"/>
    <property type="match status" value="1"/>
</dbReference>
<accession>A0A6C0DM04</accession>
<proteinExistence type="predicted"/>
<sequence length="162" mass="18614">MFQDKLHVPQRYLPKTLSKRDKEKQRQYLKRSRKLYRQGKYYERPTLSSFHSRKSRHIHNAEKMYHVENVKPSKILAKRTQCSQQALEKIVNKGRGAYYSSGSRPNQTAESWGLARLASAITGGNASVIDYDILRKGCKPTSPALLAATRLATKTRKNHKNA</sequence>
<evidence type="ECO:0000259" key="1">
    <source>
        <dbReference type="Pfam" id="PF19141"/>
    </source>
</evidence>
<organism evidence="2">
    <name type="scientific">viral metagenome</name>
    <dbReference type="NCBI Taxonomy" id="1070528"/>
    <lineage>
        <taxon>unclassified sequences</taxon>
        <taxon>metagenomes</taxon>
        <taxon>organismal metagenomes</taxon>
    </lineage>
</organism>
<evidence type="ECO:0000313" key="2">
    <source>
        <dbReference type="EMBL" id="QHT17968.1"/>
    </source>
</evidence>
<protein>
    <recommendedName>
        <fullName evidence="1">DUF5824 domain-containing protein</fullName>
    </recommendedName>
</protein>
<dbReference type="EMBL" id="MN739647">
    <property type="protein sequence ID" value="QHT17968.1"/>
    <property type="molecule type" value="Genomic_DNA"/>
</dbReference>
<feature type="domain" description="DUF5824" evidence="1">
    <location>
        <begin position="9"/>
        <end position="126"/>
    </location>
</feature>
<name>A0A6C0DM04_9ZZZZ</name>
<reference evidence="2" key="1">
    <citation type="journal article" date="2020" name="Nature">
        <title>Giant virus diversity and host interactions through global metagenomics.</title>
        <authorList>
            <person name="Schulz F."/>
            <person name="Roux S."/>
            <person name="Paez-Espino D."/>
            <person name="Jungbluth S."/>
            <person name="Walsh D.A."/>
            <person name="Denef V.J."/>
            <person name="McMahon K.D."/>
            <person name="Konstantinidis K.T."/>
            <person name="Eloe-Fadrosh E.A."/>
            <person name="Kyrpides N.C."/>
            <person name="Woyke T."/>
        </authorList>
    </citation>
    <scope>NUCLEOTIDE SEQUENCE</scope>
    <source>
        <strain evidence="2">GVMAG-M-3300023174-3</strain>
    </source>
</reference>
<dbReference type="AlphaFoldDB" id="A0A6C0DM04"/>
<dbReference type="InterPro" id="IPR043862">
    <property type="entry name" value="DUF5824"/>
</dbReference>